<keyword evidence="2" id="KW-1185">Reference proteome</keyword>
<accession>A0A0L6VDR6</accession>
<dbReference type="EMBL" id="LAVV01006696">
    <property type="protein sequence ID" value="KNZ58727.1"/>
    <property type="molecule type" value="Genomic_DNA"/>
</dbReference>
<organism evidence="1 2">
    <name type="scientific">Puccinia sorghi</name>
    <dbReference type="NCBI Taxonomy" id="27349"/>
    <lineage>
        <taxon>Eukaryota</taxon>
        <taxon>Fungi</taxon>
        <taxon>Dikarya</taxon>
        <taxon>Basidiomycota</taxon>
        <taxon>Pucciniomycotina</taxon>
        <taxon>Pucciniomycetes</taxon>
        <taxon>Pucciniales</taxon>
        <taxon>Pucciniaceae</taxon>
        <taxon>Puccinia</taxon>
    </lineage>
</organism>
<comment type="caution">
    <text evidence="1">The sequence shown here is derived from an EMBL/GenBank/DDBJ whole genome shotgun (WGS) entry which is preliminary data.</text>
</comment>
<protein>
    <submittedName>
        <fullName evidence="1">Uncharacterized protein</fullName>
    </submittedName>
</protein>
<evidence type="ECO:0000313" key="2">
    <source>
        <dbReference type="Proteomes" id="UP000037035"/>
    </source>
</evidence>
<dbReference type="OrthoDB" id="913043at2759"/>
<dbReference type="VEuPathDB" id="FungiDB:VP01_1873g2"/>
<reference evidence="1 2" key="1">
    <citation type="submission" date="2015-08" db="EMBL/GenBank/DDBJ databases">
        <title>Next Generation Sequencing and Analysis of the Genome of Puccinia sorghi L Schw, the Causal Agent of Maize Common Rust.</title>
        <authorList>
            <person name="Rochi L."/>
            <person name="Burguener G."/>
            <person name="Darino M."/>
            <person name="Turjanski A."/>
            <person name="Kreff E."/>
            <person name="Dieguez M.J."/>
            <person name="Sacco F."/>
        </authorList>
    </citation>
    <scope>NUCLEOTIDE SEQUENCE [LARGE SCALE GENOMIC DNA]</scope>
    <source>
        <strain evidence="1 2">RO10H11247</strain>
    </source>
</reference>
<gene>
    <name evidence="1" type="ORF">VP01_1873g2</name>
</gene>
<sequence>MRSLDGSFAGECCMSTAGILFISHNFTFIVLPGRIRLNNGHHQSHHFKNTIEAILINALLKLGHVNNNMLNGQPKLEEDDNTTLCAVILSKLSTTIQRKIVTFKKKDNTQLLWKAILKINIEIFITNVRSAIIKMEDIGIKLEEDIITHDLLQRFQRSLDNTKQSITIPEWQGY</sequence>
<dbReference type="AlphaFoldDB" id="A0A0L6VDR6"/>
<proteinExistence type="predicted"/>
<dbReference type="Proteomes" id="UP000037035">
    <property type="component" value="Unassembled WGS sequence"/>
</dbReference>
<evidence type="ECO:0000313" key="1">
    <source>
        <dbReference type="EMBL" id="KNZ58727.1"/>
    </source>
</evidence>
<name>A0A0L6VDR6_9BASI</name>